<dbReference type="AlphaFoldDB" id="A0A0P1APE6"/>
<dbReference type="RefSeq" id="XP_024579730.1">
    <property type="nucleotide sequence ID" value="XM_024729343.1"/>
</dbReference>
<sequence>MEQLEPNALMAIEEYHDGSSEIIQPVQLAKTKQKLLITTIQNHAVLTRRKKTNLTDEQRRAVNEFLPTKQKDPEPSSKLVKGPLSVAAMRFGVTADTVRAIWKRAQQSLADGNISADLGSFKCGRNIRSLAAKLSMSRATVHRRLKEGLIVPHSNALKPQLNENNMIKRVKFCLSMLDPVQSPLFQDMMNTVHTDEKWFYITKTNAEHYLAPGEQAPHRICHC</sequence>
<reference evidence="2" key="1">
    <citation type="submission" date="2014-09" db="EMBL/GenBank/DDBJ databases">
        <authorList>
            <person name="Sharma Rahul"/>
            <person name="Thines Marco"/>
        </authorList>
    </citation>
    <scope>NUCLEOTIDE SEQUENCE [LARGE SCALE GENOMIC DNA]</scope>
</reference>
<dbReference type="PANTHER" id="PTHR47169:SF2">
    <property type="entry name" value="OS01G0541250 PROTEIN"/>
    <property type="match status" value="1"/>
</dbReference>
<dbReference type="EMBL" id="CCYD01000653">
    <property type="protein sequence ID" value="CEG43361.1"/>
    <property type="molecule type" value="Genomic_DNA"/>
</dbReference>
<dbReference type="PANTHER" id="PTHR47169">
    <property type="entry name" value="OS01G0541250 PROTEIN"/>
    <property type="match status" value="1"/>
</dbReference>
<keyword evidence="2" id="KW-1185">Reference proteome</keyword>
<name>A0A0P1APE6_PLAHL</name>
<dbReference type="OMA" id="PHRICHC"/>
<accession>A0A0P1APE6</accession>
<protein>
    <submittedName>
        <fullName evidence="1">Transposase, Tc1-like</fullName>
    </submittedName>
</protein>
<dbReference type="GO" id="GO:0003676">
    <property type="term" value="F:nucleic acid binding"/>
    <property type="evidence" value="ECO:0007669"/>
    <property type="project" value="InterPro"/>
</dbReference>
<dbReference type="Gene3D" id="3.30.420.10">
    <property type="entry name" value="Ribonuclease H-like superfamily/Ribonuclease H"/>
    <property type="match status" value="1"/>
</dbReference>
<evidence type="ECO:0000313" key="1">
    <source>
        <dbReference type="EMBL" id="CEG43361.1"/>
    </source>
</evidence>
<proteinExistence type="predicted"/>
<dbReference type="InterPro" id="IPR036397">
    <property type="entry name" value="RNaseH_sf"/>
</dbReference>
<organism evidence="1 2">
    <name type="scientific">Plasmopara halstedii</name>
    <name type="common">Downy mildew of sunflower</name>
    <dbReference type="NCBI Taxonomy" id="4781"/>
    <lineage>
        <taxon>Eukaryota</taxon>
        <taxon>Sar</taxon>
        <taxon>Stramenopiles</taxon>
        <taxon>Oomycota</taxon>
        <taxon>Peronosporomycetes</taxon>
        <taxon>Peronosporales</taxon>
        <taxon>Peronosporaceae</taxon>
        <taxon>Plasmopara</taxon>
    </lineage>
</organism>
<dbReference type="GeneID" id="36408616"/>
<dbReference type="OrthoDB" id="166347at2759"/>
<evidence type="ECO:0000313" key="2">
    <source>
        <dbReference type="Proteomes" id="UP000054928"/>
    </source>
</evidence>
<dbReference type="Proteomes" id="UP000054928">
    <property type="component" value="Unassembled WGS sequence"/>
</dbReference>